<dbReference type="SUPFAM" id="SSF51735">
    <property type="entry name" value="NAD(P)-binding Rossmann-fold domains"/>
    <property type="match status" value="2"/>
</dbReference>
<dbReference type="Proteomes" id="UP001597403">
    <property type="component" value="Unassembled WGS sequence"/>
</dbReference>
<dbReference type="InterPro" id="IPR014031">
    <property type="entry name" value="Ketoacyl_synth_C"/>
</dbReference>
<dbReference type="InterPro" id="IPR036736">
    <property type="entry name" value="ACP-like_sf"/>
</dbReference>
<organism evidence="12 13">
    <name type="scientific">Paenibacillus nicotianae</name>
    <dbReference type="NCBI Taxonomy" id="1526551"/>
    <lineage>
        <taxon>Bacteria</taxon>
        <taxon>Bacillati</taxon>
        <taxon>Bacillota</taxon>
        <taxon>Bacilli</taxon>
        <taxon>Bacillales</taxon>
        <taxon>Paenibacillaceae</taxon>
        <taxon>Paenibacillus</taxon>
    </lineage>
</organism>
<dbReference type="RefSeq" id="WP_204823740.1">
    <property type="nucleotide sequence ID" value="NZ_JBHUGF010000010.1"/>
</dbReference>
<dbReference type="Gene3D" id="3.40.50.720">
    <property type="entry name" value="NAD(P)-binding Rossmann-like Domain"/>
    <property type="match status" value="1"/>
</dbReference>
<dbReference type="InterPro" id="IPR025110">
    <property type="entry name" value="AMP-bd_C"/>
</dbReference>
<dbReference type="Gene3D" id="3.30.300.30">
    <property type="match status" value="1"/>
</dbReference>
<dbReference type="InterPro" id="IPR023213">
    <property type="entry name" value="CAT-like_dom_sf"/>
</dbReference>
<dbReference type="SMART" id="SM00823">
    <property type="entry name" value="PKS_PP"/>
    <property type="match status" value="2"/>
</dbReference>
<dbReference type="CDD" id="cd05930">
    <property type="entry name" value="A_NRPS"/>
    <property type="match status" value="1"/>
</dbReference>
<evidence type="ECO:0000256" key="1">
    <source>
        <dbReference type="ARBA" id="ARBA00001957"/>
    </source>
</evidence>
<dbReference type="SUPFAM" id="SSF52777">
    <property type="entry name" value="CoA-dependent acyltransferases"/>
    <property type="match status" value="2"/>
</dbReference>
<dbReference type="InterPro" id="IPR006162">
    <property type="entry name" value="Ppantetheine_attach_site"/>
</dbReference>
<dbReference type="SUPFAM" id="SSF47336">
    <property type="entry name" value="ACP-like"/>
    <property type="match status" value="2"/>
</dbReference>
<dbReference type="InterPro" id="IPR032821">
    <property type="entry name" value="PKS_assoc"/>
</dbReference>
<dbReference type="SMART" id="SM00825">
    <property type="entry name" value="PKS_KS"/>
    <property type="match status" value="1"/>
</dbReference>
<dbReference type="PROSITE" id="PS00012">
    <property type="entry name" value="PHOSPHOPANTETHEINE"/>
    <property type="match status" value="1"/>
</dbReference>
<dbReference type="Pfam" id="PF16197">
    <property type="entry name" value="KAsynt_C_assoc"/>
    <property type="match status" value="1"/>
</dbReference>
<accession>A0ABW4UTQ0</accession>
<comment type="cofactor">
    <cofactor evidence="1">
        <name>pantetheine 4'-phosphate</name>
        <dbReference type="ChEBI" id="CHEBI:47942"/>
    </cofactor>
</comment>
<keyword evidence="4" id="KW-0597">Phosphoprotein</keyword>
<feature type="domain" description="Ketosynthase family 3 (KS3)" evidence="11">
    <location>
        <begin position="1103"/>
        <end position="1519"/>
    </location>
</feature>
<dbReference type="Gene3D" id="3.40.47.10">
    <property type="match status" value="1"/>
</dbReference>
<dbReference type="InterPro" id="IPR020845">
    <property type="entry name" value="AMP-binding_CS"/>
</dbReference>
<dbReference type="Pfam" id="PF00501">
    <property type="entry name" value="AMP-binding"/>
    <property type="match status" value="1"/>
</dbReference>
<evidence type="ECO:0000256" key="2">
    <source>
        <dbReference type="ARBA" id="ARBA00006432"/>
    </source>
</evidence>
<dbReference type="InterPro" id="IPR018201">
    <property type="entry name" value="Ketoacyl_synth_AS"/>
</dbReference>
<dbReference type="Pfam" id="PF00668">
    <property type="entry name" value="Condensation"/>
    <property type="match status" value="1"/>
</dbReference>
<dbReference type="InterPro" id="IPR036291">
    <property type="entry name" value="NAD(P)-bd_dom_sf"/>
</dbReference>
<keyword evidence="13" id="KW-1185">Reference proteome</keyword>
<dbReference type="InterPro" id="IPR000873">
    <property type="entry name" value="AMP-dep_synth/lig_dom"/>
</dbReference>
<dbReference type="PROSITE" id="PS50075">
    <property type="entry name" value="CARRIER"/>
    <property type="match status" value="2"/>
</dbReference>
<protein>
    <submittedName>
        <fullName evidence="12">Non-ribosomal peptide synthetase</fullName>
    </submittedName>
</protein>
<dbReference type="Pfam" id="PF00109">
    <property type="entry name" value="ketoacyl-synt"/>
    <property type="match status" value="1"/>
</dbReference>
<dbReference type="InterPro" id="IPR045851">
    <property type="entry name" value="AMP-bd_C_sf"/>
</dbReference>
<dbReference type="PANTHER" id="PTHR45527:SF1">
    <property type="entry name" value="FATTY ACID SYNTHASE"/>
    <property type="match status" value="1"/>
</dbReference>
<feature type="region of interest" description="Disordered" evidence="9">
    <location>
        <begin position="1068"/>
        <end position="1099"/>
    </location>
</feature>
<dbReference type="Gene3D" id="3.40.50.980">
    <property type="match status" value="2"/>
</dbReference>
<proteinExistence type="inferred from homology"/>
<feature type="compositionally biased region" description="Polar residues" evidence="9">
    <location>
        <begin position="1068"/>
        <end position="1085"/>
    </location>
</feature>
<dbReference type="Pfam" id="PF00550">
    <property type="entry name" value="PP-binding"/>
    <property type="match status" value="2"/>
</dbReference>
<comment type="caution">
    <text evidence="12">The sequence shown here is derived from an EMBL/GenBank/DDBJ whole genome shotgun (WGS) entry which is preliminary data.</text>
</comment>
<dbReference type="SMART" id="SM00822">
    <property type="entry name" value="PKS_KR"/>
    <property type="match status" value="1"/>
</dbReference>
<dbReference type="InterPro" id="IPR016039">
    <property type="entry name" value="Thiolase-like"/>
</dbReference>
<dbReference type="InterPro" id="IPR020841">
    <property type="entry name" value="PKS_Beta-ketoAc_synthase_dom"/>
</dbReference>
<dbReference type="Gene3D" id="3.30.559.30">
    <property type="entry name" value="Nonribosomal peptide synthetase, condensation domain"/>
    <property type="match status" value="1"/>
</dbReference>
<dbReference type="Pfam" id="PF08659">
    <property type="entry name" value="KR"/>
    <property type="match status" value="1"/>
</dbReference>
<keyword evidence="5" id="KW-0808">Transferase</keyword>
<dbReference type="Pfam" id="PF13193">
    <property type="entry name" value="AMP-binding_C"/>
    <property type="match status" value="1"/>
</dbReference>
<dbReference type="PANTHER" id="PTHR45527">
    <property type="entry name" value="NONRIBOSOMAL PEPTIDE SYNTHETASE"/>
    <property type="match status" value="1"/>
</dbReference>
<keyword evidence="3" id="KW-0596">Phosphopantetheine</keyword>
<dbReference type="InterPro" id="IPR001242">
    <property type="entry name" value="Condensation_dom"/>
</dbReference>
<dbReference type="EMBL" id="JBHUGF010000010">
    <property type="protein sequence ID" value="MFD1990028.1"/>
    <property type="molecule type" value="Genomic_DNA"/>
</dbReference>
<keyword evidence="6" id="KW-0677">Repeat</keyword>
<dbReference type="SUPFAM" id="SSF53901">
    <property type="entry name" value="Thiolase-like"/>
    <property type="match status" value="1"/>
</dbReference>
<dbReference type="Gene3D" id="3.30.559.10">
    <property type="entry name" value="Chloramphenicol acetyltransferase-like domain"/>
    <property type="match status" value="1"/>
</dbReference>
<keyword evidence="8" id="KW-0511">Multifunctional enzyme</keyword>
<evidence type="ECO:0000313" key="13">
    <source>
        <dbReference type="Proteomes" id="UP001597403"/>
    </source>
</evidence>
<name>A0ABW4UTQ0_9BACL</name>
<dbReference type="Gene3D" id="2.30.38.10">
    <property type="entry name" value="Luciferase, Domain 3"/>
    <property type="match status" value="1"/>
</dbReference>
<evidence type="ECO:0000256" key="5">
    <source>
        <dbReference type="ARBA" id="ARBA00022679"/>
    </source>
</evidence>
<dbReference type="PROSITE" id="PS00606">
    <property type="entry name" value="KS3_1"/>
    <property type="match status" value="1"/>
</dbReference>
<dbReference type="PROSITE" id="PS52004">
    <property type="entry name" value="KS3_2"/>
    <property type="match status" value="1"/>
</dbReference>
<evidence type="ECO:0000256" key="8">
    <source>
        <dbReference type="ARBA" id="ARBA00023268"/>
    </source>
</evidence>
<gene>
    <name evidence="12" type="ORF">ACFSGI_08660</name>
</gene>
<dbReference type="SUPFAM" id="SSF56801">
    <property type="entry name" value="Acetyl-CoA synthetase-like"/>
    <property type="match status" value="1"/>
</dbReference>
<reference evidence="13" key="1">
    <citation type="journal article" date="2019" name="Int. J. Syst. Evol. Microbiol.">
        <title>The Global Catalogue of Microorganisms (GCM) 10K type strain sequencing project: providing services to taxonomists for standard genome sequencing and annotation.</title>
        <authorList>
            <consortium name="The Broad Institute Genomics Platform"/>
            <consortium name="The Broad Institute Genome Sequencing Center for Infectious Disease"/>
            <person name="Wu L."/>
            <person name="Ma J."/>
        </authorList>
    </citation>
    <scope>NUCLEOTIDE SEQUENCE [LARGE SCALE GENOMIC DNA]</scope>
    <source>
        <strain evidence="13">CGMCC 1.15067</strain>
    </source>
</reference>
<dbReference type="InterPro" id="IPR014030">
    <property type="entry name" value="Ketoacyl_synth_N"/>
</dbReference>
<evidence type="ECO:0000313" key="12">
    <source>
        <dbReference type="EMBL" id="MFD1990028.1"/>
    </source>
</evidence>
<comment type="similarity">
    <text evidence="2">Belongs to the ATP-dependent AMP-binding enzyme family.</text>
</comment>
<feature type="domain" description="Carrier" evidence="10">
    <location>
        <begin position="2359"/>
        <end position="2435"/>
    </location>
</feature>
<dbReference type="NCBIfam" id="TIGR01733">
    <property type="entry name" value="AA-adenyl-dom"/>
    <property type="match status" value="1"/>
</dbReference>
<dbReference type="PROSITE" id="PS00455">
    <property type="entry name" value="AMP_BINDING"/>
    <property type="match status" value="1"/>
</dbReference>
<evidence type="ECO:0000259" key="10">
    <source>
        <dbReference type="PROSITE" id="PS50075"/>
    </source>
</evidence>
<dbReference type="InterPro" id="IPR020806">
    <property type="entry name" value="PKS_PP-bd"/>
</dbReference>
<evidence type="ECO:0000259" key="11">
    <source>
        <dbReference type="PROSITE" id="PS52004"/>
    </source>
</evidence>
<dbReference type="Gene3D" id="1.10.1240.100">
    <property type="match status" value="1"/>
</dbReference>
<evidence type="ECO:0000256" key="3">
    <source>
        <dbReference type="ARBA" id="ARBA00022450"/>
    </source>
</evidence>
<dbReference type="InterPro" id="IPR009081">
    <property type="entry name" value="PP-bd_ACP"/>
</dbReference>
<keyword evidence="7" id="KW-0045">Antibiotic biosynthesis</keyword>
<evidence type="ECO:0000256" key="4">
    <source>
        <dbReference type="ARBA" id="ARBA00022553"/>
    </source>
</evidence>
<dbReference type="CDD" id="cd08953">
    <property type="entry name" value="KR_2_SDR_x"/>
    <property type="match status" value="1"/>
</dbReference>
<dbReference type="CDD" id="cd00833">
    <property type="entry name" value="PKS"/>
    <property type="match status" value="1"/>
</dbReference>
<dbReference type="Gene3D" id="1.10.1200.10">
    <property type="entry name" value="ACP-like"/>
    <property type="match status" value="2"/>
</dbReference>
<dbReference type="InterPro" id="IPR013968">
    <property type="entry name" value="PKS_KR"/>
</dbReference>
<dbReference type="Pfam" id="PF02801">
    <property type="entry name" value="Ketoacyl-synt_C"/>
    <property type="match status" value="1"/>
</dbReference>
<dbReference type="InterPro" id="IPR057326">
    <property type="entry name" value="KR_dom"/>
</dbReference>
<dbReference type="InterPro" id="IPR010071">
    <property type="entry name" value="AA_adenyl_dom"/>
</dbReference>
<evidence type="ECO:0000256" key="7">
    <source>
        <dbReference type="ARBA" id="ARBA00023194"/>
    </source>
</evidence>
<sequence>MVKKINNQSVQDIVALSPTQEGILYHCLREPHLPLYVSQVALHIEGELQPALLQQALNQLVQNNDCLRSVIRWETLSQPVQIVLKEQPIILQLQDWSLLSETEQQNAWTEAMRIYPERVLDLEKGPLLRGFLYQTAANQYKLLVQFHHIIIDGWSLGVMLSEWLQTYEHILSDLPLKTGNKQPYKTYIKWLQQYDQEQARQFWQTELQHQHSHTRLPSTQQNGVQESAVHHVEIPLNTIMPQVENIARRYNVTANAIINAAWGLLLQRYNDSDEAIYGLTVSGRPDDLDGVEQMIGLFINTIPIVIREPKHLSAREYIVHVHNQLIRLKQAEHLSLSDIQSVSRFKGAEPLFNHILVFENYPLDEQLQQGSFSQFSITGYEELEINHYDMTVSFLLADQPVLKIEYHAHLFDQHVVQQLGQHFLSVLNQLTSQPDISVSDITILTNDEQYQLLNEFNQTERTFAKQESTVYELFIEKALAFPEYDAVVYKNDHLSYKELARRATILAACLRNLGGSEGKIVALLMDWSTDMITAIMGVLGSECAYLPIDPNYPAERIRYIVENSQAQIVITMPEFETMAANIADTVVVLNDGDCHVASNTTDIQQTKRVVDFPLAYVIYTSGSTGHPKGVMIDQKSFTEFILWTLEEYEHRPGYQVLLSNSYAFDSSIQQIFSPLVSGGTLHLIHPDIRKNAEQYLNYLQQHRINSIDEIPVLMNVLVEQAEQRKERPVLPDLTSLSLGSEYVPIQLVRKCREILNPTGKIINGYGPAETTVETSTYHFDGQAEQEISLIGKPRSNLKVYIVDQQNRLCPIGVAGEICVSGLGLSRGYLGRPELTAERFITNPFNDIHHDQVYEKMYKTGDAGQWQPDGNIQYIGRIDNQVKIRGYRVEMGEIEDALLQHDHIQDAVVVMQQDQSEPILCAFLKSSVQPEAEELQTFLTKRLPAYMIPSFFEYVDAYPLNPNGKIDRKVLEKTSIVRTVKDHSQPRHETDRKLVAIWSNILQLPQVGIYSNFFELGGNSIQIMRVYSQIKKQYPESELEISDLFSHNTIAQLSDYLLSVPEDYQKATTDATAGTASEEINLQTNKQTHEKEVSRSSSNDLSADQDIAIIGLGIRLPEIEGPDEFWEMLVQAKGTIRDIPDARKQLDPTGYADKKYLKYGYMDKIDEFDPALFGISPKLARSIDPNQRVMLETAYLTLEDAGYGVKQLHNRPVGVFMGGVLPSYYHHLDLKVDELMSSNLPANLAGRISYHFGFNGPAMVIETACSSSLTAVHTAVQAMRNQECELALVGGIHLDIEPIARDYAMESNIVSPSESCRAFSEEADGTIGGEGSICILLKPKAQALQDNDRIYAVIKGSAVTQDGARSNGITAPSPDAQAETIQRAWKNANIDPLTISYIEAHGTGTRLGDPIEIKGIQKAYRPYTTETQFIQLGSVKSNVGHLDSAAGLAGLIKTALCLRHEQLPASLHAQPLNSLIDFAKSPVQINEKLTDWKSSSGQPLRAGVSSFGLSGTNVHIILEQCTESSVAHRNSVTPITTNEQPLPVLITLSGATAAVVQRKVSQLKQYVQQHQHVSLHDLSYTLNCRRDDGAYKIARVASNVSELITRLDQIEANQIQHTASEQTVYLWLDNYLAGIGIEQLYHQLLPTGWISEEWQARYDEQMVRLAGHADQQARLSYAIYIGVITELIKAVGIYVEVAGTGVGAAIAAYMRGEYTWSEVLQFVEADKPFTDIVEPSLQDWIQQPGVHLKLLETNNAIHVNNGLNLLLQLLAKVYEAGQHPNFNRIQTGHVLSLPGYPFEHKSYWLDMQALGEKQNNLNVQQPKRIKQEIVADRQQPNNLFYQLNWQPTPLDSTDLGSVKEKEWILLVRESQQESNRWERSLSQLFEQKSIPVVYVTYGNQYRQLDINSYEIDKHNEQHIATLLGQLQQNGQTVTVCIHIAECAPFAELAMINQQLLSEQINESFTPAWHWTKQLGSYAEHQPVRLFHITSNTDRIVALDALVNPLSSMIVSLSRSANHEYAGLQSYCLDIPATDLANAEWISEQIYNELFSNDFCKEIAYRQGVRYVKYLDSASMSASLSMPLVRQNGVYIVTGGTGGIAEAICLSMAEQYRVTFILLGRTEPSLLNEKQTQYIATLTNANATVHYMKVNIARADEVEVAIQHITAQHGTINGVIHTAGIIGQHKALHELTQQDYEEVYEAKVYGTLLLDQMLREHMLDFFISFSSVDSVLSEKNLGPYSSANYFMDQYVLRQRQLGRQFISIRWGGWQFTGMGSMEQNQGSSHLQEIARLSPLILGFSRQQGVQAFWDIIAAQSSHLLVTGLDQYDIQALNKQAFFKISSELNQLLQVEKDSNTASVTATIEEIEATVSMIWTRELELEQAPDAEENYFSIGGDSILGIDIAVELSQIYKLQLDANTLFRYDTIRSLSKFIYDQLQSAQPTAQIKSIPKAVPVQRT</sequence>
<feature type="domain" description="Carrier" evidence="10">
    <location>
        <begin position="984"/>
        <end position="1060"/>
    </location>
</feature>
<evidence type="ECO:0000256" key="6">
    <source>
        <dbReference type="ARBA" id="ARBA00022737"/>
    </source>
</evidence>
<evidence type="ECO:0000256" key="9">
    <source>
        <dbReference type="SAM" id="MobiDB-lite"/>
    </source>
</evidence>